<gene>
    <name evidence="2" type="ORF">C7S18_14330</name>
</gene>
<dbReference type="Gene3D" id="3.40.50.300">
    <property type="entry name" value="P-loop containing nucleotide triphosphate hydrolases"/>
    <property type="match status" value="1"/>
</dbReference>
<accession>A0A2P1PTX6</accession>
<dbReference type="GO" id="GO:0016887">
    <property type="term" value="F:ATP hydrolysis activity"/>
    <property type="evidence" value="ECO:0007669"/>
    <property type="project" value="InterPro"/>
</dbReference>
<dbReference type="KEGG" id="xba:C7S18_14330"/>
<dbReference type="Pfam" id="PF13304">
    <property type="entry name" value="AAA_21"/>
    <property type="match status" value="1"/>
</dbReference>
<dbReference type="OrthoDB" id="9815944at2"/>
<dbReference type="GO" id="GO:0006302">
    <property type="term" value="P:double-strand break repair"/>
    <property type="evidence" value="ECO:0007669"/>
    <property type="project" value="TreeGrafter"/>
</dbReference>
<dbReference type="SUPFAM" id="SSF52540">
    <property type="entry name" value="P-loop containing nucleoside triphosphate hydrolases"/>
    <property type="match status" value="1"/>
</dbReference>
<dbReference type="EMBL" id="CP027860">
    <property type="protein sequence ID" value="AVP98297.1"/>
    <property type="molecule type" value="Genomic_DNA"/>
</dbReference>
<dbReference type="GO" id="GO:0005524">
    <property type="term" value="F:ATP binding"/>
    <property type="evidence" value="ECO:0007669"/>
    <property type="project" value="InterPro"/>
</dbReference>
<proteinExistence type="predicted"/>
<dbReference type="InterPro" id="IPR003959">
    <property type="entry name" value="ATPase_AAA_core"/>
</dbReference>
<dbReference type="InterPro" id="IPR014555">
    <property type="entry name" value="RecF-like"/>
</dbReference>
<dbReference type="PANTHER" id="PTHR32182:SF22">
    <property type="entry name" value="ATP-DEPENDENT ENDONUCLEASE, OLD FAMILY-RELATED"/>
    <property type="match status" value="1"/>
</dbReference>
<dbReference type="InterPro" id="IPR027417">
    <property type="entry name" value="P-loop_NTPase"/>
</dbReference>
<organism evidence="2 3">
    <name type="scientific">Ahniella affigens</name>
    <dbReference type="NCBI Taxonomy" id="2021234"/>
    <lineage>
        <taxon>Bacteria</taxon>
        <taxon>Pseudomonadati</taxon>
        <taxon>Pseudomonadota</taxon>
        <taxon>Gammaproteobacteria</taxon>
        <taxon>Lysobacterales</taxon>
        <taxon>Rhodanobacteraceae</taxon>
        <taxon>Ahniella</taxon>
    </lineage>
</organism>
<name>A0A2P1PTX6_9GAMM</name>
<feature type="domain" description="ATPase AAA-type core" evidence="1">
    <location>
        <begin position="27"/>
        <end position="326"/>
    </location>
</feature>
<dbReference type="AlphaFoldDB" id="A0A2P1PTX6"/>
<evidence type="ECO:0000313" key="2">
    <source>
        <dbReference type="EMBL" id="AVP98297.1"/>
    </source>
</evidence>
<dbReference type="RefSeq" id="WP_106892217.1">
    <property type="nucleotide sequence ID" value="NZ_CP027860.1"/>
</dbReference>
<protein>
    <submittedName>
        <fullName evidence="2">Chromosome segregation protein SMC</fullName>
    </submittedName>
</protein>
<evidence type="ECO:0000259" key="1">
    <source>
        <dbReference type="Pfam" id="PF13304"/>
    </source>
</evidence>
<dbReference type="GO" id="GO:0000731">
    <property type="term" value="P:DNA synthesis involved in DNA repair"/>
    <property type="evidence" value="ECO:0007669"/>
    <property type="project" value="TreeGrafter"/>
</dbReference>
<dbReference type="Proteomes" id="UP000241074">
    <property type="component" value="Chromosome"/>
</dbReference>
<evidence type="ECO:0000313" key="3">
    <source>
        <dbReference type="Proteomes" id="UP000241074"/>
    </source>
</evidence>
<keyword evidence="3" id="KW-1185">Reference proteome</keyword>
<dbReference type="PANTHER" id="PTHR32182">
    <property type="entry name" value="DNA REPLICATION AND REPAIR PROTEIN RECF"/>
    <property type="match status" value="1"/>
</dbReference>
<dbReference type="PIRSF" id="PIRSF029347">
    <property type="entry name" value="RecF"/>
    <property type="match status" value="1"/>
</dbReference>
<sequence>MYVTRVHIKNWRNFRDADVSLRERTYLLGANASGKSNFLDVFRFLRDICKPQGGGLQKAIADRGGIPKLRCLHARRDPEVLVEVDALEPGELEEVKWNYKLGFKPEGKGAQRTLISTEMVTRNGEVLLDRPSPEDHSDALRLTQTALEQIQSNEQFRPLVEFFAGVTYLHLVPQLLKYGDKIGGQRLEDDPFGQGFLERVARTASRVRESRLKKIETALRLAVPQFKALRFAKDEATGRPHLEAQYSHHRPNAGWQREDHFSDGTLRLLALTWIILDGDSMILLEEPELSLNNSIVKEVPGLLSALEKMKRRKSQILISTHSEPLLSNPGIDSNGVLLLEPSSEGTKIREMSDSERDAYTSGFSVSEIMLPKTNPVSVTELGTLQ</sequence>
<reference evidence="2 3" key="2">
    <citation type="submission" date="2018-03" db="EMBL/GenBank/DDBJ databases">
        <authorList>
            <person name="Keele B.F."/>
        </authorList>
    </citation>
    <scope>NUCLEOTIDE SEQUENCE [LARGE SCALE GENOMIC DNA]</scope>
    <source>
        <strain evidence="2 3">D13</strain>
    </source>
</reference>
<reference evidence="2 3" key="1">
    <citation type="submission" date="2018-03" db="EMBL/GenBank/DDBJ databases">
        <title>Ahniella affigens gen. nov., sp. nov., a gammaproteobacterium isolated from sandy soil near a stream.</title>
        <authorList>
            <person name="Ko Y."/>
            <person name="Kim J.-H."/>
        </authorList>
    </citation>
    <scope>NUCLEOTIDE SEQUENCE [LARGE SCALE GENOMIC DNA]</scope>
    <source>
        <strain evidence="2 3">D13</strain>
    </source>
</reference>